<gene>
    <name evidence="1" type="ordered locus">Ecaj_0347</name>
</gene>
<sequence length="354" mass="39956">MEVNYKTIIGIVIGIAIAALITIAVLTVLNVIPIAVLLQLSTVFASAIAGSVVVYAKEKIFAWYDKQQYEDRASTSFKMVDKVLSASDEKIAKSSDKVVLSNDTISNYSNYPFFPEFHKNFNKILDKLSLDVRFASINQELFYSSLSPQEQTLAILSARLICKQPEMYLIYSEPVRVCIAAIAQLKIDKKFEGRARNNIISLLRKQVRISNYNVLEQELKGVMLKHTKDPVFMKLLHGLIDIDEFSGKKQIMNLVNLFSSYKYYSIYSDSAVEYYSDMASELLKQINNKQESAVDVDAKSSNVPKHKTSDNEKSIVDKRTSNSSVNACDTNNQELENNFSSKITRINSTKMRGL</sequence>
<dbReference type="Proteomes" id="UP000000435">
    <property type="component" value="Chromosome"/>
</dbReference>
<organism evidence="1 2">
    <name type="scientific">Ehrlichia canis (strain Jake)</name>
    <dbReference type="NCBI Taxonomy" id="269484"/>
    <lineage>
        <taxon>Bacteria</taxon>
        <taxon>Pseudomonadati</taxon>
        <taxon>Pseudomonadota</taxon>
        <taxon>Alphaproteobacteria</taxon>
        <taxon>Rickettsiales</taxon>
        <taxon>Anaplasmataceae</taxon>
        <taxon>Ehrlichia</taxon>
    </lineage>
</organism>
<protein>
    <submittedName>
        <fullName evidence="1">Uncharacterized protein</fullName>
    </submittedName>
</protein>
<evidence type="ECO:0000313" key="2">
    <source>
        <dbReference type="Proteomes" id="UP000000435"/>
    </source>
</evidence>
<accession>A0ACA6AVL5</accession>
<name>A0ACA6AVL5_EHRCJ</name>
<reference evidence="2" key="1">
    <citation type="journal article" date="2006" name="J. Bacteriol.">
        <title>The genome of the obligately intracellular bacterium Ehrlichia canis reveals themes of complex membrane structure and immune evasion strategies.</title>
        <authorList>
            <person name="Mavromatis K."/>
            <person name="Doyle C.K."/>
            <person name="Lykidis A."/>
            <person name="Ivanova N."/>
            <person name="Francino M.P."/>
            <person name="Chain P."/>
            <person name="Shin M."/>
            <person name="Malfatti S."/>
            <person name="Larimer F."/>
            <person name="Copeland A."/>
            <person name="Detter J.C."/>
            <person name="Land M."/>
            <person name="Richardson P.M."/>
            <person name="Yu X.J."/>
            <person name="Walker D.H."/>
            <person name="McBride J.W."/>
            <person name="Kyrpides N.C."/>
        </authorList>
    </citation>
    <scope>NUCLEOTIDE SEQUENCE [LARGE SCALE GENOMIC DNA]</scope>
    <source>
        <strain evidence="2">Jake</strain>
    </source>
</reference>
<keyword evidence="2" id="KW-1185">Reference proteome</keyword>
<evidence type="ECO:0000313" key="1">
    <source>
        <dbReference type="EMBL" id="AAZ68390.1"/>
    </source>
</evidence>
<proteinExistence type="predicted"/>
<dbReference type="EMBL" id="CP000107">
    <property type="protein sequence ID" value="AAZ68390.1"/>
    <property type="molecule type" value="Genomic_DNA"/>
</dbReference>